<feature type="compositionally biased region" description="Low complexity" evidence="1">
    <location>
        <begin position="369"/>
        <end position="379"/>
    </location>
</feature>
<evidence type="ECO:0000256" key="1">
    <source>
        <dbReference type="SAM" id="MobiDB-lite"/>
    </source>
</evidence>
<gene>
    <name evidence="2" type="ORF">TrLO_g10678</name>
</gene>
<dbReference type="OrthoDB" id="195624at2759"/>
<evidence type="ECO:0000313" key="3">
    <source>
        <dbReference type="Proteomes" id="UP001165122"/>
    </source>
</evidence>
<proteinExistence type="predicted"/>
<feature type="region of interest" description="Disordered" evidence="1">
    <location>
        <begin position="526"/>
        <end position="554"/>
    </location>
</feature>
<sequence>MVRSEVLYFKTPKGPSRTTKKRPPKSSPFAQSRSLPTLSTAGSTAYLSKQSKSLLDARNSLINNRQRVEKLSISFLAKAKLALETGDEALAKEVLALRETQLQASEDVLLHVDHEKTKLLNLNKSLQDYNEAHYSPSYVHDTFPELSPLPARAFPKTPQLKFDAPTSSNVIDGWITAFDCEKKNYDSFALYAESKLQEAITASNINSSNNSMDSGLPAVCCNLLFKMSDSATGFRFAPLLRLLSEQIVKISYDTKQKPFSAEDCSIRWLSSQTPWFQQCKELLEERDRLKEIVSFENQSKDIQKVLDGRNSGIKMMFNREQAMLRQFVFRSWRNWHLSEMARRNKFLRYQKNKWMRRWKNLIFGDLGDTSTTGSGTNSQGSGGGGGMWQKRFRQAQEEKQLLHDQIAHLHHELEETRLELGVTYEIIHELQPGLDHSQAGAQSAATQRHGRMRRMSDVHGLKTHSPINFQAKASAAEPKKKMMRHATAGKLMAGIGGWKKKVGERMDKHKKGAGLASFAKENVVMKSSASQTTHTGELRATRTQSKTILSSKSRRKEPLSIDEILQFSHVEKAPKTTFRQAIMSVSELMGYACFMKHHSLNFGEFMRDCMIKRHGVKSLAVKHMKGLVSFAKKNEKEDILLKIFNELSGAPTIGPRLLKANCEQDVNMFVRFLKGCVEPPQDYMTITACLGSPLGGEERGRNWERSTILNSAYTNFPFLRIKKKEEYKKMVEEILALPVNTAKGAAKEPRIRLDSALLIIMKFIDVERKCSKDKPAAIDVTNAMLKMKVAVKNFAFKTCDERRKEMTRARKFFHDWDEKMHGEFDVDGELDEDKSFLLGSFSFDEFSEMLRGAAGNREVTDDDTMTLFNEWHELIDKEKMSLGYLEERAGDEVGMLTLEKHKDALDEVLHACEKEIVAAEEILERKKTLGRADRRRKSSLIAMQGGEVEKQRPPPPLPRRAKANDKWRLAYRKLCSNFFTSGFDGRTDEQRARGVESAVGGNKFGEAAFAKLLWKHRIFIQLRAF</sequence>
<reference evidence="3" key="1">
    <citation type="journal article" date="2023" name="Commun. Biol.">
        <title>Genome analysis of Parmales, the sister group of diatoms, reveals the evolutionary specialization of diatoms from phago-mixotrophs to photoautotrophs.</title>
        <authorList>
            <person name="Ban H."/>
            <person name="Sato S."/>
            <person name="Yoshikawa S."/>
            <person name="Yamada K."/>
            <person name="Nakamura Y."/>
            <person name="Ichinomiya M."/>
            <person name="Sato N."/>
            <person name="Blanc-Mathieu R."/>
            <person name="Endo H."/>
            <person name="Kuwata A."/>
            <person name="Ogata H."/>
        </authorList>
    </citation>
    <scope>NUCLEOTIDE SEQUENCE [LARGE SCALE GENOMIC DNA]</scope>
    <source>
        <strain evidence="3">NIES 3700</strain>
    </source>
</reference>
<comment type="caution">
    <text evidence="2">The sequence shown here is derived from an EMBL/GenBank/DDBJ whole genome shotgun (WGS) entry which is preliminary data.</text>
</comment>
<dbReference type="Proteomes" id="UP001165122">
    <property type="component" value="Unassembled WGS sequence"/>
</dbReference>
<organism evidence="2 3">
    <name type="scientific">Triparma laevis f. longispina</name>
    <dbReference type="NCBI Taxonomy" id="1714387"/>
    <lineage>
        <taxon>Eukaryota</taxon>
        <taxon>Sar</taxon>
        <taxon>Stramenopiles</taxon>
        <taxon>Ochrophyta</taxon>
        <taxon>Bolidophyceae</taxon>
        <taxon>Parmales</taxon>
        <taxon>Triparmaceae</taxon>
        <taxon>Triparma</taxon>
    </lineage>
</organism>
<evidence type="ECO:0000313" key="2">
    <source>
        <dbReference type="EMBL" id="GMH63040.1"/>
    </source>
</evidence>
<accession>A0A9W7A838</accession>
<feature type="compositionally biased region" description="Polar residues" evidence="1">
    <location>
        <begin position="28"/>
        <end position="42"/>
    </location>
</feature>
<keyword evidence="3" id="KW-1185">Reference proteome</keyword>
<name>A0A9W7A838_9STRA</name>
<feature type="region of interest" description="Disordered" evidence="1">
    <location>
        <begin position="369"/>
        <end position="388"/>
    </location>
</feature>
<feature type="region of interest" description="Disordered" evidence="1">
    <location>
        <begin position="940"/>
        <end position="962"/>
    </location>
</feature>
<feature type="compositionally biased region" description="Polar residues" evidence="1">
    <location>
        <begin position="526"/>
        <end position="551"/>
    </location>
</feature>
<protein>
    <submittedName>
        <fullName evidence="2">Uncharacterized protein</fullName>
    </submittedName>
</protein>
<feature type="region of interest" description="Disordered" evidence="1">
    <location>
        <begin position="1"/>
        <end position="42"/>
    </location>
</feature>
<dbReference type="EMBL" id="BRXW01000524">
    <property type="protein sequence ID" value="GMH63040.1"/>
    <property type="molecule type" value="Genomic_DNA"/>
</dbReference>
<dbReference type="AlphaFoldDB" id="A0A9W7A838"/>